<reference evidence="1" key="1">
    <citation type="submission" date="2014-05" db="EMBL/GenBank/DDBJ databases">
        <authorList>
            <person name="Chronopoulou M."/>
        </authorList>
    </citation>
    <scope>NUCLEOTIDE SEQUENCE</scope>
    <source>
        <tissue evidence="1">Whole organism</tissue>
    </source>
</reference>
<accession>A0A0K2UWK3</accession>
<dbReference type="EMBL" id="HACA01025273">
    <property type="protein sequence ID" value="CDW42634.1"/>
    <property type="molecule type" value="Transcribed_RNA"/>
</dbReference>
<organism evidence="1">
    <name type="scientific">Lepeophtheirus salmonis</name>
    <name type="common">Salmon louse</name>
    <name type="synonym">Caligus salmonis</name>
    <dbReference type="NCBI Taxonomy" id="72036"/>
    <lineage>
        <taxon>Eukaryota</taxon>
        <taxon>Metazoa</taxon>
        <taxon>Ecdysozoa</taxon>
        <taxon>Arthropoda</taxon>
        <taxon>Crustacea</taxon>
        <taxon>Multicrustacea</taxon>
        <taxon>Hexanauplia</taxon>
        <taxon>Copepoda</taxon>
        <taxon>Siphonostomatoida</taxon>
        <taxon>Caligidae</taxon>
        <taxon>Lepeophtheirus</taxon>
    </lineage>
</organism>
<evidence type="ECO:0000313" key="1">
    <source>
        <dbReference type="EMBL" id="CDW42634.1"/>
    </source>
</evidence>
<dbReference type="AlphaFoldDB" id="A0A0K2UWK3"/>
<sequence>MSSFSLALKLLTMTINKANEILRRKTYQECPSSHFTPKMPIMSEFKLTCILSMNVATNEALVFGVPSKLSFSPGVAVM</sequence>
<proteinExistence type="predicted"/>
<protein>
    <submittedName>
        <fullName evidence="1">Uncharacterized protein</fullName>
    </submittedName>
</protein>
<name>A0A0K2UWK3_LEPSM</name>